<dbReference type="PROSITE" id="PS50893">
    <property type="entry name" value="ABC_TRANSPORTER_2"/>
    <property type="match status" value="1"/>
</dbReference>
<evidence type="ECO:0000256" key="6">
    <source>
        <dbReference type="ARBA" id="ARBA00022967"/>
    </source>
</evidence>
<keyword evidence="3" id="KW-1003">Cell membrane</keyword>
<keyword evidence="5" id="KW-0067">ATP-binding</keyword>
<dbReference type="EMBL" id="CAFBOS010000026">
    <property type="protein sequence ID" value="CAB4985271.1"/>
    <property type="molecule type" value="Genomic_DNA"/>
</dbReference>
<dbReference type="EMBL" id="CAFABA010000004">
    <property type="protein sequence ID" value="CAB4813700.1"/>
    <property type="molecule type" value="Genomic_DNA"/>
</dbReference>
<evidence type="ECO:0000313" key="10">
    <source>
        <dbReference type="EMBL" id="CAB4813700.1"/>
    </source>
</evidence>
<evidence type="ECO:0000256" key="2">
    <source>
        <dbReference type="ARBA" id="ARBA00022448"/>
    </source>
</evidence>
<dbReference type="SUPFAM" id="SSF52540">
    <property type="entry name" value="P-loop containing nucleoside triphosphate hydrolases"/>
    <property type="match status" value="1"/>
</dbReference>
<dbReference type="EMBL" id="CAFBMH010000057">
    <property type="protein sequence ID" value="CAB4912573.1"/>
    <property type="molecule type" value="Genomic_DNA"/>
</dbReference>
<dbReference type="InterPro" id="IPR050763">
    <property type="entry name" value="ABC_transporter_ATP-binding"/>
</dbReference>
<dbReference type="InterPro" id="IPR003593">
    <property type="entry name" value="AAA+_ATPase"/>
</dbReference>
<reference evidence="12" key="1">
    <citation type="submission" date="2020-05" db="EMBL/GenBank/DDBJ databases">
        <authorList>
            <person name="Chiriac C."/>
            <person name="Salcher M."/>
            <person name="Ghai R."/>
            <person name="Kavagutti S V."/>
        </authorList>
    </citation>
    <scope>NUCLEOTIDE SEQUENCE</scope>
</reference>
<evidence type="ECO:0000256" key="3">
    <source>
        <dbReference type="ARBA" id="ARBA00022475"/>
    </source>
</evidence>
<dbReference type="FunFam" id="3.40.50.300:FF:000589">
    <property type="entry name" value="ABC transporter, ATP-binding subunit"/>
    <property type="match status" value="1"/>
</dbReference>
<evidence type="ECO:0000256" key="4">
    <source>
        <dbReference type="ARBA" id="ARBA00022741"/>
    </source>
</evidence>
<sequence length="301" mass="32568">MTPAISVRDLRKSYGDNDAVRGVSFEVGHGEVLALLGPNGAGKTTTVEILEGYRQRTSGHVEVLGVDPAKGGVALRERIGIVLQECGIDAYLTVREVVQMHSEYYRAPRDVDEVIALVGLDEKVTSRVKTLSGGQQRRLDVALGLIGDPELLFLDEPTTGFDPSARRQSWDIVSNLTALGKTVLLTTHYMDEAQMLADRVIVIARGAIVAEGTPEDIGGRDLDKTIVSFAAPADLLGVPLALTVADGHCRFETEDATRDLHRLTSWAVERGVLLDGLDVRKPSLEDVYLRLTADPTSEVTA</sequence>
<dbReference type="GO" id="GO:0016887">
    <property type="term" value="F:ATP hydrolysis activity"/>
    <property type="evidence" value="ECO:0007669"/>
    <property type="project" value="InterPro"/>
</dbReference>
<organism evidence="12">
    <name type="scientific">freshwater metagenome</name>
    <dbReference type="NCBI Taxonomy" id="449393"/>
    <lineage>
        <taxon>unclassified sequences</taxon>
        <taxon>metagenomes</taxon>
        <taxon>ecological metagenomes</taxon>
    </lineage>
</organism>
<dbReference type="SMART" id="SM00382">
    <property type="entry name" value="AAA"/>
    <property type="match status" value="1"/>
</dbReference>
<evidence type="ECO:0000256" key="7">
    <source>
        <dbReference type="ARBA" id="ARBA00023136"/>
    </source>
</evidence>
<comment type="subcellular location">
    <subcellularLocation>
        <location evidence="1">Cell membrane</location>
    </subcellularLocation>
</comment>
<dbReference type="Pfam" id="PF00005">
    <property type="entry name" value="ABC_tran"/>
    <property type="match status" value="1"/>
</dbReference>
<proteinExistence type="predicted"/>
<dbReference type="EMBL" id="CAEZYR010000081">
    <property type="protein sequence ID" value="CAB4755417.1"/>
    <property type="molecule type" value="Genomic_DNA"/>
</dbReference>
<feature type="domain" description="ABC transporter" evidence="8">
    <location>
        <begin position="5"/>
        <end position="230"/>
    </location>
</feature>
<dbReference type="PANTHER" id="PTHR42711:SF17">
    <property type="entry name" value="ABC TRANSPORTER ATP-BINDING PROTEIN"/>
    <property type="match status" value="1"/>
</dbReference>
<evidence type="ECO:0000313" key="12">
    <source>
        <dbReference type="EMBL" id="CAB4985271.1"/>
    </source>
</evidence>
<accession>A0A6J7MW89</accession>
<dbReference type="PANTHER" id="PTHR42711">
    <property type="entry name" value="ABC TRANSPORTER ATP-BINDING PROTEIN"/>
    <property type="match status" value="1"/>
</dbReference>
<dbReference type="GO" id="GO:0005886">
    <property type="term" value="C:plasma membrane"/>
    <property type="evidence" value="ECO:0007669"/>
    <property type="project" value="UniProtKB-SubCell"/>
</dbReference>
<protein>
    <submittedName>
        <fullName evidence="12">Unannotated protein</fullName>
    </submittedName>
</protein>
<evidence type="ECO:0000313" key="9">
    <source>
        <dbReference type="EMBL" id="CAB4755417.1"/>
    </source>
</evidence>
<dbReference type="PROSITE" id="PS00211">
    <property type="entry name" value="ABC_TRANSPORTER_1"/>
    <property type="match status" value="1"/>
</dbReference>
<dbReference type="InterPro" id="IPR027417">
    <property type="entry name" value="P-loop_NTPase"/>
</dbReference>
<dbReference type="InterPro" id="IPR003439">
    <property type="entry name" value="ABC_transporter-like_ATP-bd"/>
</dbReference>
<dbReference type="AlphaFoldDB" id="A0A6J7MW89"/>
<gene>
    <name evidence="9" type="ORF">UFOPK2754_02067</name>
    <name evidence="10" type="ORF">UFOPK3139_00195</name>
    <name evidence="11" type="ORF">UFOPK3543_01606</name>
    <name evidence="12" type="ORF">UFOPK3967_00636</name>
</gene>
<keyword evidence="4" id="KW-0547">Nucleotide-binding</keyword>
<keyword evidence="2" id="KW-0813">Transport</keyword>
<evidence type="ECO:0000259" key="8">
    <source>
        <dbReference type="PROSITE" id="PS50893"/>
    </source>
</evidence>
<keyword evidence="7" id="KW-0472">Membrane</keyword>
<keyword evidence="6" id="KW-1278">Translocase</keyword>
<evidence type="ECO:0000256" key="5">
    <source>
        <dbReference type="ARBA" id="ARBA00022840"/>
    </source>
</evidence>
<dbReference type="Gene3D" id="3.40.50.300">
    <property type="entry name" value="P-loop containing nucleotide triphosphate hydrolases"/>
    <property type="match status" value="1"/>
</dbReference>
<dbReference type="GO" id="GO:0005524">
    <property type="term" value="F:ATP binding"/>
    <property type="evidence" value="ECO:0007669"/>
    <property type="project" value="UniProtKB-KW"/>
</dbReference>
<name>A0A6J7MW89_9ZZZZ</name>
<evidence type="ECO:0000313" key="11">
    <source>
        <dbReference type="EMBL" id="CAB4912573.1"/>
    </source>
</evidence>
<dbReference type="InterPro" id="IPR017871">
    <property type="entry name" value="ABC_transporter-like_CS"/>
</dbReference>
<evidence type="ECO:0000256" key="1">
    <source>
        <dbReference type="ARBA" id="ARBA00004236"/>
    </source>
</evidence>